<dbReference type="AlphaFoldDB" id="A0A2S2QGM2"/>
<dbReference type="EMBL" id="GGMS01007661">
    <property type="protein sequence ID" value="MBY76864.1"/>
    <property type="molecule type" value="Transcribed_RNA"/>
</dbReference>
<gene>
    <name evidence="1" type="ORF">g.170078</name>
</gene>
<reference evidence="1" key="1">
    <citation type="submission" date="2018-04" db="EMBL/GenBank/DDBJ databases">
        <title>Transcriptome assembly of Sipha flava.</title>
        <authorList>
            <person name="Scully E.D."/>
            <person name="Geib S.M."/>
            <person name="Palmer N.A."/>
            <person name="Koch K."/>
            <person name="Bradshaw J."/>
            <person name="Heng-Moss T."/>
            <person name="Sarath G."/>
        </authorList>
    </citation>
    <scope>NUCLEOTIDE SEQUENCE</scope>
</reference>
<name>A0A2S2QGM2_9HEMI</name>
<protein>
    <submittedName>
        <fullName evidence="1">Uncharacterized protein</fullName>
    </submittedName>
</protein>
<sequence length="126" mass="13959">MPTSAYLFSPSILVLEDSVSWSPKNGRSVWEYPPRVVACVFQTVIDMKVTSGDQFAARCRRRGPQFFFAPVMGKVTGAWLVIPVPSRSFNDDRNGPATLEPILTPEPPTTADFWGSEIPEVVTILD</sequence>
<accession>A0A2S2QGM2</accession>
<proteinExistence type="predicted"/>
<evidence type="ECO:0000313" key="1">
    <source>
        <dbReference type="EMBL" id="MBY76864.1"/>
    </source>
</evidence>
<organism evidence="1">
    <name type="scientific">Sipha flava</name>
    <name type="common">yellow sugarcane aphid</name>
    <dbReference type="NCBI Taxonomy" id="143950"/>
    <lineage>
        <taxon>Eukaryota</taxon>
        <taxon>Metazoa</taxon>
        <taxon>Ecdysozoa</taxon>
        <taxon>Arthropoda</taxon>
        <taxon>Hexapoda</taxon>
        <taxon>Insecta</taxon>
        <taxon>Pterygota</taxon>
        <taxon>Neoptera</taxon>
        <taxon>Paraneoptera</taxon>
        <taxon>Hemiptera</taxon>
        <taxon>Sternorrhyncha</taxon>
        <taxon>Aphidomorpha</taxon>
        <taxon>Aphidoidea</taxon>
        <taxon>Aphididae</taxon>
        <taxon>Sipha</taxon>
    </lineage>
</organism>